<accession>A0A6G1C7Z8</accession>
<proteinExistence type="predicted"/>
<organism evidence="1 2">
    <name type="scientific">Oryza meyeriana var. granulata</name>
    <dbReference type="NCBI Taxonomy" id="110450"/>
    <lineage>
        <taxon>Eukaryota</taxon>
        <taxon>Viridiplantae</taxon>
        <taxon>Streptophyta</taxon>
        <taxon>Embryophyta</taxon>
        <taxon>Tracheophyta</taxon>
        <taxon>Spermatophyta</taxon>
        <taxon>Magnoliopsida</taxon>
        <taxon>Liliopsida</taxon>
        <taxon>Poales</taxon>
        <taxon>Poaceae</taxon>
        <taxon>BOP clade</taxon>
        <taxon>Oryzoideae</taxon>
        <taxon>Oryzeae</taxon>
        <taxon>Oryzinae</taxon>
        <taxon>Oryza</taxon>
        <taxon>Oryza meyeriana</taxon>
    </lineage>
</organism>
<name>A0A6G1C7Z8_9ORYZ</name>
<evidence type="ECO:0000313" key="1">
    <source>
        <dbReference type="EMBL" id="KAF0895924.1"/>
    </source>
</evidence>
<reference evidence="1 2" key="1">
    <citation type="submission" date="2019-11" db="EMBL/GenBank/DDBJ databases">
        <title>Whole genome sequence of Oryza granulata.</title>
        <authorList>
            <person name="Li W."/>
        </authorList>
    </citation>
    <scope>NUCLEOTIDE SEQUENCE [LARGE SCALE GENOMIC DNA]</scope>
    <source>
        <strain evidence="2">cv. Menghai</strain>
        <tissue evidence="1">Leaf</tissue>
    </source>
</reference>
<dbReference type="Proteomes" id="UP000479710">
    <property type="component" value="Unassembled WGS sequence"/>
</dbReference>
<dbReference type="EMBL" id="SPHZ02000010">
    <property type="protein sequence ID" value="KAF0895924.1"/>
    <property type="molecule type" value="Genomic_DNA"/>
</dbReference>
<gene>
    <name evidence="1" type="ORF">E2562_017566</name>
</gene>
<evidence type="ECO:0000313" key="2">
    <source>
        <dbReference type="Proteomes" id="UP000479710"/>
    </source>
</evidence>
<keyword evidence="2" id="KW-1185">Reference proteome</keyword>
<dbReference type="OrthoDB" id="48883at2759"/>
<sequence length="163" mass="17750">MSDECCGILASWLSTRAHDERAASKSNTNSLQESWDGGRSMLLGLLRGSMHGNDDVAVVKIMDCYTALCMAMTMPRYPGMGLLRFLGLLKQPNVGLDGATSFKLDAALELREHSLLFSFNKANELFVGCLTQLSIPFFLIGKIITGKGALAQLNIETSVLVFK</sequence>
<dbReference type="AlphaFoldDB" id="A0A6G1C7Z8"/>
<comment type="caution">
    <text evidence="1">The sequence shown here is derived from an EMBL/GenBank/DDBJ whole genome shotgun (WGS) entry which is preliminary data.</text>
</comment>
<protein>
    <submittedName>
        <fullName evidence="1">Uncharacterized protein</fullName>
    </submittedName>
</protein>